<evidence type="ECO:0000256" key="1">
    <source>
        <dbReference type="ARBA" id="ARBA00004651"/>
    </source>
</evidence>
<evidence type="ECO:0000313" key="7">
    <source>
        <dbReference type="EMBL" id="QTX05317.1"/>
    </source>
</evidence>
<feature type="transmembrane region" description="Helical" evidence="6">
    <location>
        <begin position="75"/>
        <end position="95"/>
    </location>
</feature>
<keyword evidence="4 6" id="KW-1133">Transmembrane helix</keyword>
<keyword evidence="8" id="KW-1185">Reference proteome</keyword>
<organism evidence="7 8">
    <name type="scientific">Agromyces archimandritae</name>
    <dbReference type="NCBI Taxonomy" id="2781962"/>
    <lineage>
        <taxon>Bacteria</taxon>
        <taxon>Bacillati</taxon>
        <taxon>Actinomycetota</taxon>
        <taxon>Actinomycetes</taxon>
        <taxon>Micrococcales</taxon>
        <taxon>Microbacteriaceae</taxon>
        <taxon>Agromyces</taxon>
    </lineage>
</organism>
<feature type="transmembrane region" description="Helical" evidence="6">
    <location>
        <begin position="102"/>
        <end position="122"/>
    </location>
</feature>
<evidence type="ECO:0000256" key="2">
    <source>
        <dbReference type="ARBA" id="ARBA00022475"/>
    </source>
</evidence>
<evidence type="ECO:0000313" key="8">
    <source>
        <dbReference type="Proteomes" id="UP000671914"/>
    </source>
</evidence>
<dbReference type="Proteomes" id="UP000671914">
    <property type="component" value="Chromosome"/>
</dbReference>
<dbReference type="CDD" id="cd06580">
    <property type="entry name" value="TM_PBP1_transp_TpRbsC_like"/>
    <property type="match status" value="1"/>
</dbReference>
<gene>
    <name evidence="7" type="ORF">G127AT_03555</name>
</gene>
<dbReference type="AlphaFoldDB" id="A0A975IP61"/>
<feature type="transmembrane region" description="Helical" evidence="6">
    <location>
        <begin position="404"/>
        <end position="422"/>
    </location>
</feature>
<evidence type="ECO:0000256" key="5">
    <source>
        <dbReference type="ARBA" id="ARBA00023136"/>
    </source>
</evidence>
<feature type="transmembrane region" description="Helical" evidence="6">
    <location>
        <begin position="167"/>
        <end position="188"/>
    </location>
</feature>
<dbReference type="EMBL" id="CP071696">
    <property type="protein sequence ID" value="QTX05317.1"/>
    <property type="molecule type" value="Genomic_DNA"/>
</dbReference>
<feature type="transmembrane region" description="Helical" evidence="6">
    <location>
        <begin position="325"/>
        <end position="348"/>
    </location>
</feature>
<dbReference type="GO" id="GO:0022857">
    <property type="term" value="F:transmembrane transporter activity"/>
    <property type="evidence" value="ECO:0007669"/>
    <property type="project" value="InterPro"/>
</dbReference>
<keyword evidence="5 6" id="KW-0472">Membrane</keyword>
<evidence type="ECO:0000256" key="3">
    <source>
        <dbReference type="ARBA" id="ARBA00022692"/>
    </source>
</evidence>
<protein>
    <submittedName>
        <fullName evidence="7">ABC transporter permease</fullName>
    </submittedName>
</protein>
<feature type="transmembrane region" description="Helical" evidence="6">
    <location>
        <begin position="28"/>
        <end position="46"/>
    </location>
</feature>
<dbReference type="GO" id="GO:0005886">
    <property type="term" value="C:plasma membrane"/>
    <property type="evidence" value="ECO:0007669"/>
    <property type="project" value="UniProtKB-SubCell"/>
</dbReference>
<feature type="transmembrane region" description="Helical" evidence="6">
    <location>
        <begin position="354"/>
        <end position="371"/>
    </location>
</feature>
<dbReference type="Pfam" id="PF02653">
    <property type="entry name" value="BPD_transp_2"/>
    <property type="match status" value="1"/>
</dbReference>
<feature type="transmembrane region" description="Helical" evidence="6">
    <location>
        <begin position="134"/>
        <end position="155"/>
    </location>
</feature>
<sequence>MSRDTLQAQADAPLSESLATTVVVSRKAPIAFAVITALSALLYVLAPHDAQVTYRLSGGNDVIQLPELVVPGLSVAWGGVVLLAVATAWAFVLVGRRRPVPLWLTIVFAVVALVAFLTWAAAGASTPVIPVPGLLAGSLSLSVPLIYGALCGVISERVGVVNIAIEGQLLAGAFASAVVASLVGQALLGQTLGIIAAAAAGVLVSFVLAAFSIKYFVDQIIVGVVLNVLVIGLTSFLFSQVLAPNAQLLNQPPRLERIPIPLLADIPIIGPTFFRQTIIVYLMYLAVALVYVGLFHTRWGLRLRSVGEHPQAADTVGINVTGTRFWNVSLAGAIAGIGGAFFTLGSVGSFNKEMTAGMGFIALAAVIFGKWDPIRATLAALLFGFASNLQNTLGVIGSPVPSEFMLMLPYVVTIFAVAGLVGRSRPPAASGKPYITS</sequence>
<dbReference type="InterPro" id="IPR001851">
    <property type="entry name" value="ABC_transp_permease"/>
</dbReference>
<dbReference type="PANTHER" id="PTHR43370:SF1">
    <property type="entry name" value="GUANOSINE ABC TRANSPORTER PERMEASE PROTEIN NUPQ"/>
    <property type="match status" value="1"/>
</dbReference>
<name>A0A975IP61_9MICO</name>
<feature type="transmembrane region" description="Helical" evidence="6">
    <location>
        <begin position="378"/>
        <end position="398"/>
    </location>
</feature>
<keyword evidence="2" id="KW-1003">Cell membrane</keyword>
<reference evidence="7" key="1">
    <citation type="submission" date="2021-03" db="EMBL/GenBank/DDBJ databases">
        <title>Agromyces archimandritus sp. nov., isolated from the cockroach Archimandrita tessellata.</title>
        <authorList>
            <person name="Guzman J."/>
            <person name="Ortuzar M."/>
            <person name="Poehlein A."/>
            <person name="Daniel R."/>
            <person name="Trujillo M."/>
            <person name="Vilcinskas A."/>
        </authorList>
    </citation>
    <scope>NUCLEOTIDE SEQUENCE</scope>
    <source>
        <strain evidence="7">G127AT</strain>
    </source>
</reference>
<dbReference type="RefSeq" id="WP_210899911.1">
    <property type="nucleotide sequence ID" value="NZ_CP071696.1"/>
</dbReference>
<evidence type="ECO:0000256" key="4">
    <source>
        <dbReference type="ARBA" id="ARBA00022989"/>
    </source>
</evidence>
<comment type="subcellular location">
    <subcellularLocation>
        <location evidence="1">Cell membrane</location>
        <topology evidence="1">Multi-pass membrane protein</topology>
    </subcellularLocation>
</comment>
<feature type="transmembrane region" description="Helical" evidence="6">
    <location>
        <begin position="220"/>
        <end position="243"/>
    </location>
</feature>
<feature type="transmembrane region" description="Helical" evidence="6">
    <location>
        <begin position="194"/>
        <end position="213"/>
    </location>
</feature>
<keyword evidence="3 6" id="KW-0812">Transmembrane</keyword>
<accession>A0A975IP61</accession>
<proteinExistence type="predicted"/>
<dbReference type="PANTHER" id="PTHR43370">
    <property type="entry name" value="SUGAR ABC TRANSPORTER INTEGRAL MEMBRANE PROTEIN-RELATED"/>
    <property type="match status" value="1"/>
</dbReference>
<evidence type="ECO:0000256" key="6">
    <source>
        <dbReference type="SAM" id="Phobius"/>
    </source>
</evidence>
<dbReference type="KEGG" id="aarc:G127AT_03555"/>
<feature type="transmembrane region" description="Helical" evidence="6">
    <location>
        <begin position="278"/>
        <end position="295"/>
    </location>
</feature>